<evidence type="ECO:0000256" key="1">
    <source>
        <dbReference type="SAM" id="Phobius"/>
    </source>
</evidence>
<feature type="transmembrane region" description="Helical" evidence="1">
    <location>
        <begin position="143"/>
        <end position="165"/>
    </location>
</feature>
<keyword evidence="1" id="KW-1133">Transmembrane helix</keyword>
<name>A0A0E0GTH0_ORYNI</name>
<reference evidence="2" key="2">
    <citation type="submission" date="2018-04" db="EMBL/GenBank/DDBJ databases">
        <title>OnivRS2 (Oryza nivara Reference Sequence Version 2).</title>
        <authorList>
            <person name="Zhang J."/>
            <person name="Kudrna D."/>
            <person name="Lee S."/>
            <person name="Talag J."/>
            <person name="Rajasekar S."/>
            <person name="Welchert J."/>
            <person name="Hsing Y.-I."/>
            <person name="Wing R.A."/>
        </authorList>
    </citation>
    <scope>NUCLEOTIDE SEQUENCE [LARGE SCALE GENOMIC DNA]</scope>
    <source>
        <strain evidence="2">SL10</strain>
    </source>
</reference>
<sequence>MRISFSSMADSGRGRSTLWYRSISAAPAPAPAPPAPPARRRRGEVVEGIAKLHDAAAALSCPPLCRCRHVPSSPSLSPPALLSVAAAARPPLRRRRRHRAPSSSSPSPLAFLSVAVAAASLYFAGDTAAAILYSAGHAVATSLYFAGDAAALYSTFVVVLCSGAVTAKLPSQLQLESFVQDDSNIRIAIYSSNTRGIISQAQRSVQIFLV</sequence>
<accession>A0A0E0GTH0</accession>
<feature type="transmembrane region" description="Helical" evidence="1">
    <location>
        <begin position="103"/>
        <end position="123"/>
    </location>
</feature>
<evidence type="ECO:0000313" key="2">
    <source>
        <dbReference type="EnsemblPlants" id="ONIVA03G34960.1"/>
    </source>
</evidence>
<dbReference type="HOGENOM" id="CLU_1311902_0_0_1"/>
<organism evidence="2">
    <name type="scientific">Oryza nivara</name>
    <name type="common">Indian wild rice</name>
    <name type="synonym">Oryza sativa f. spontanea</name>
    <dbReference type="NCBI Taxonomy" id="4536"/>
    <lineage>
        <taxon>Eukaryota</taxon>
        <taxon>Viridiplantae</taxon>
        <taxon>Streptophyta</taxon>
        <taxon>Embryophyta</taxon>
        <taxon>Tracheophyta</taxon>
        <taxon>Spermatophyta</taxon>
        <taxon>Magnoliopsida</taxon>
        <taxon>Liliopsida</taxon>
        <taxon>Poales</taxon>
        <taxon>Poaceae</taxon>
        <taxon>BOP clade</taxon>
        <taxon>Oryzoideae</taxon>
        <taxon>Oryzeae</taxon>
        <taxon>Oryzinae</taxon>
        <taxon>Oryza</taxon>
    </lineage>
</organism>
<evidence type="ECO:0000313" key="3">
    <source>
        <dbReference type="Proteomes" id="UP000006591"/>
    </source>
</evidence>
<dbReference type="EnsemblPlants" id="ONIVA03G34960.1">
    <property type="protein sequence ID" value="ONIVA03G34960.1"/>
    <property type="gene ID" value="ONIVA03G34960"/>
</dbReference>
<protein>
    <submittedName>
        <fullName evidence="2">Uncharacterized protein</fullName>
    </submittedName>
</protein>
<proteinExistence type="predicted"/>
<keyword evidence="1" id="KW-0472">Membrane</keyword>
<keyword evidence="3" id="KW-1185">Reference proteome</keyword>
<reference evidence="2" key="1">
    <citation type="submission" date="2015-04" db="UniProtKB">
        <authorList>
            <consortium name="EnsemblPlants"/>
        </authorList>
    </citation>
    <scope>IDENTIFICATION</scope>
    <source>
        <strain evidence="2">SL10</strain>
    </source>
</reference>
<keyword evidence="1" id="KW-0812">Transmembrane</keyword>
<dbReference type="Gramene" id="ONIVA03G34960.1">
    <property type="protein sequence ID" value="ONIVA03G34960.1"/>
    <property type="gene ID" value="ONIVA03G34960"/>
</dbReference>
<dbReference type="Proteomes" id="UP000006591">
    <property type="component" value="Chromosome 3"/>
</dbReference>
<dbReference type="AlphaFoldDB" id="A0A0E0GTH0"/>